<dbReference type="OrthoDB" id="6783933at2759"/>
<reference evidence="2 3" key="1">
    <citation type="submission" date="2019-01" db="EMBL/GenBank/DDBJ databases">
        <authorList>
            <person name="Sayadi A."/>
        </authorList>
    </citation>
    <scope>NUCLEOTIDE SEQUENCE [LARGE SCALE GENOMIC DNA]</scope>
</reference>
<evidence type="ECO:0000259" key="1">
    <source>
        <dbReference type="Pfam" id="PF25273"/>
    </source>
</evidence>
<dbReference type="InterPro" id="IPR057191">
    <property type="entry name" value="DUF7869"/>
</dbReference>
<name>A0A653CLS4_CALMS</name>
<accession>A0A653CLS4</accession>
<gene>
    <name evidence="2" type="ORF">CALMAC_LOCUS10176</name>
</gene>
<dbReference type="Proteomes" id="UP000410492">
    <property type="component" value="Unassembled WGS sequence"/>
</dbReference>
<organism evidence="2 3">
    <name type="scientific">Callosobruchus maculatus</name>
    <name type="common">Southern cowpea weevil</name>
    <name type="synonym">Pulse bruchid</name>
    <dbReference type="NCBI Taxonomy" id="64391"/>
    <lineage>
        <taxon>Eukaryota</taxon>
        <taxon>Metazoa</taxon>
        <taxon>Ecdysozoa</taxon>
        <taxon>Arthropoda</taxon>
        <taxon>Hexapoda</taxon>
        <taxon>Insecta</taxon>
        <taxon>Pterygota</taxon>
        <taxon>Neoptera</taxon>
        <taxon>Endopterygota</taxon>
        <taxon>Coleoptera</taxon>
        <taxon>Polyphaga</taxon>
        <taxon>Cucujiformia</taxon>
        <taxon>Chrysomeloidea</taxon>
        <taxon>Chrysomelidae</taxon>
        <taxon>Bruchinae</taxon>
        <taxon>Bruchini</taxon>
        <taxon>Callosobruchus</taxon>
    </lineage>
</organism>
<evidence type="ECO:0000313" key="3">
    <source>
        <dbReference type="Proteomes" id="UP000410492"/>
    </source>
</evidence>
<protein>
    <recommendedName>
        <fullName evidence="1">DUF7869 domain-containing protein</fullName>
    </recommendedName>
</protein>
<dbReference type="PANTHER" id="PTHR10773">
    <property type="entry name" value="DNA-DIRECTED RNA POLYMERASES I, II, AND III SUBUNIT RPABC2"/>
    <property type="match status" value="1"/>
</dbReference>
<feature type="domain" description="DUF7869" evidence="1">
    <location>
        <begin position="338"/>
        <end position="480"/>
    </location>
</feature>
<dbReference type="PANTHER" id="PTHR10773:SF19">
    <property type="match status" value="1"/>
</dbReference>
<dbReference type="EMBL" id="CAACVG010008194">
    <property type="protein sequence ID" value="VEN48873.1"/>
    <property type="molecule type" value="Genomic_DNA"/>
</dbReference>
<sequence>MEAYPKTTDKPRKRVVNKAAWKRTREKLERYSSPGAPKKPSCKNHCGKTFSCTLLTDREIRQFHDMFYLSRDKLKQDAFILKYTDHCIPKRSRKTTCLRENRAVSVKYYIPTLSHKKVPVCQKTFLGILRITKHRAQGVIQRFMKSGKMPVETRGGNRKEKLFEKKARSVQDFIEKFPVIENHYCRSKTSERSYLRSDLNIKKMWRLYLSVSADPHLKVKQNFFRKIFNTRYNLGFGSPKTDACSTCISLDEQIKRSNDLSAKTKLMTEKRVHIMKAKAFYSLLKEKRDHLLTVSFDCQKNQVLPHVPDQSAYFSRQLYEYNLTIVVGDSKAKQTKDNVFIYYWNEAEQKKGSNEVASAVNHCLKNIDIPENVERLRLMCDGCGGQNKNTTMIGMLCSWLQKAPTHLQQIELIFPMVGHSFLPSDRVFARIEKDIKKHEVLVLPQDYVNIFAEHGTPINLEDKVFDWKSACQNVIKQPGNWHFQFNPTKYFYIIKQRNEIVVRGEQHYRSHFGKALTVFRKKCSATHIKPKPIVSGEVNVNPLKLSDISALLKKHFGEDFMQMPDLQFYQHLLETQVDDIAVDTEQEACTNKDTDGPSNYI</sequence>
<proteinExistence type="predicted"/>
<evidence type="ECO:0000313" key="2">
    <source>
        <dbReference type="EMBL" id="VEN48873.1"/>
    </source>
</evidence>
<keyword evidence="3" id="KW-1185">Reference proteome</keyword>
<dbReference type="AlphaFoldDB" id="A0A653CLS4"/>
<dbReference type="Pfam" id="PF25273">
    <property type="entry name" value="DUF7869"/>
    <property type="match status" value="1"/>
</dbReference>